<accession>A0AAE0SYL7</accession>
<feature type="region of interest" description="Disordered" evidence="1">
    <location>
        <begin position="39"/>
        <end position="59"/>
    </location>
</feature>
<organism evidence="2 3">
    <name type="scientific">Potamilus streckersoni</name>
    <dbReference type="NCBI Taxonomy" id="2493646"/>
    <lineage>
        <taxon>Eukaryota</taxon>
        <taxon>Metazoa</taxon>
        <taxon>Spiralia</taxon>
        <taxon>Lophotrochozoa</taxon>
        <taxon>Mollusca</taxon>
        <taxon>Bivalvia</taxon>
        <taxon>Autobranchia</taxon>
        <taxon>Heteroconchia</taxon>
        <taxon>Palaeoheterodonta</taxon>
        <taxon>Unionida</taxon>
        <taxon>Unionoidea</taxon>
        <taxon>Unionidae</taxon>
        <taxon>Ambleminae</taxon>
        <taxon>Lampsilini</taxon>
        <taxon>Potamilus</taxon>
    </lineage>
</organism>
<reference evidence="2" key="1">
    <citation type="journal article" date="2021" name="Genome Biol. Evol.">
        <title>A High-Quality Reference Genome for a Parasitic Bivalve with Doubly Uniparental Inheritance (Bivalvia: Unionida).</title>
        <authorList>
            <person name="Smith C.H."/>
        </authorList>
    </citation>
    <scope>NUCLEOTIDE SEQUENCE</scope>
    <source>
        <strain evidence="2">CHS0354</strain>
    </source>
</reference>
<proteinExistence type="predicted"/>
<comment type="caution">
    <text evidence="2">The sequence shown here is derived from an EMBL/GenBank/DDBJ whole genome shotgun (WGS) entry which is preliminary data.</text>
</comment>
<evidence type="ECO:0000256" key="1">
    <source>
        <dbReference type="SAM" id="MobiDB-lite"/>
    </source>
</evidence>
<dbReference type="Proteomes" id="UP001195483">
    <property type="component" value="Unassembled WGS sequence"/>
</dbReference>
<protein>
    <submittedName>
        <fullName evidence="2">Uncharacterized protein</fullName>
    </submittedName>
</protein>
<evidence type="ECO:0000313" key="3">
    <source>
        <dbReference type="Proteomes" id="UP001195483"/>
    </source>
</evidence>
<name>A0AAE0SYL7_9BIVA</name>
<gene>
    <name evidence="2" type="ORF">CHS0354_013015</name>
</gene>
<evidence type="ECO:0000313" key="2">
    <source>
        <dbReference type="EMBL" id="KAK3600459.1"/>
    </source>
</evidence>
<dbReference type="EMBL" id="JAEAOA010000789">
    <property type="protein sequence ID" value="KAK3600459.1"/>
    <property type="molecule type" value="Genomic_DNA"/>
</dbReference>
<reference evidence="2" key="3">
    <citation type="submission" date="2023-05" db="EMBL/GenBank/DDBJ databases">
        <authorList>
            <person name="Smith C.H."/>
        </authorList>
    </citation>
    <scope>NUCLEOTIDE SEQUENCE</scope>
    <source>
        <strain evidence="2">CHS0354</strain>
        <tissue evidence="2">Mantle</tissue>
    </source>
</reference>
<sequence length="171" mass="18735">MRNIHFLKFRLSAESMSHTRGVTPTVDEPSQATTLMTNGSITQSSEQSGKTRPMQGAIPPSLDVEDAKLPESVNDVNVDGVFTLEVVRIWPLRAFSSRSFVEFMRIESVRVIMAVVIAPKVDKLMTHCPVGVGIVTASSIQIGTTAVMLDNQGVKTMAGIMQLLMGMWEIR</sequence>
<keyword evidence="3" id="KW-1185">Reference proteome</keyword>
<reference evidence="2" key="2">
    <citation type="journal article" date="2021" name="Genome Biol. Evol.">
        <title>Developing a high-quality reference genome for a parasitic bivalve with doubly uniparental inheritance (Bivalvia: Unionida).</title>
        <authorList>
            <person name="Smith C.H."/>
        </authorList>
    </citation>
    <scope>NUCLEOTIDE SEQUENCE</scope>
    <source>
        <strain evidence="2">CHS0354</strain>
        <tissue evidence="2">Mantle</tissue>
    </source>
</reference>
<dbReference type="AlphaFoldDB" id="A0AAE0SYL7"/>
<feature type="compositionally biased region" description="Polar residues" evidence="1">
    <location>
        <begin position="39"/>
        <end position="50"/>
    </location>
</feature>